<accession>A0A538U3L9</accession>
<dbReference type="Proteomes" id="UP000319771">
    <property type="component" value="Unassembled WGS sequence"/>
</dbReference>
<evidence type="ECO:0000313" key="1">
    <source>
        <dbReference type="EMBL" id="TMQ70496.1"/>
    </source>
</evidence>
<name>A0A538U3L9_UNCEI</name>
<dbReference type="EMBL" id="VBPB01000221">
    <property type="protein sequence ID" value="TMQ70496.1"/>
    <property type="molecule type" value="Genomic_DNA"/>
</dbReference>
<protein>
    <submittedName>
        <fullName evidence="1">Type I-E CRISPR-associated protein Cse1/CasA</fullName>
    </submittedName>
</protein>
<proteinExistence type="predicted"/>
<reference evidence="1 2" key="1">
    <citation type="journal article" date="2019" name="Nat. Microbiol.">
        <title>Mediterranean grassland soil C-N compound turnover is dependent on rainfall and depth, and is mediated by genomically divergent microorganisms.</title>
        <authorList>
            <person name="Diamond S."/>
            <person name="Andeer P.F."/>
            <person name="Li Z."/>
            <person name="Crits-Christoph A."/>
            <person name="Burstein D."/>
            <person name="Anantharaman K."/>
            <person name="Lane K.R."/>
            <person name="Thomas B.C."/>
            <person name="Pan C."/>
            <person name="Northen T.R."/>
            <person name="Banfield J.F."/>
        </authorList>
    </citation>
    <scope>NUCLEOTIDE SEQUENCE [LARGE SCALE GENOMIC DNA]</scope>
    <source>
        <strain evidence="1">WS_11</strain>
    </source>
</reference>
<organism evidence="1 2">
    <name type="scientific">Eiseniibacteriota bacterium</name>
    <dbReference type="NCBI Taxonomy" id="2212470"/>
    <lineage>
        <taxon>Bacteria</taxon>
        <taxon>Candidatus Eiseniibacteriota</taxon>
    </lineage>
</organism>
<dbReference type="AlphaFoldDB" id="A0A538U3L9"/>
<sequence length="446" mass="48953">MFLTQLAAIALHRAGQSDPRISDDAWRDLLSALTNGANEPWSLAIADLSKPALFQPSIPEGKIESWKICESPDDIDVLATAKGHDVKAGLMHGDEPEAWVYALCTLQTMQGYPGRGYNRVARMNGGYGNRARVGLAANQFLSSRFLRDVVVLIELWPALLRRGYRDGGLALVWTESWDGRTSLAMHDLAPHFIEVCWRVRCRADGVRVSCLYTTTQARRCLPEIDTGDVGDPWIPIERATHKALTVGPNGLDYRLLTRLLFEGDFEPAAAQESRATDGDPVFFLASALARGQGKTEGLHERTLVLAGEVRRKLGELDGRAVLGRRASLRVASAATMRNKVLYPALKQLALGGKLMPDDLDARVDDLFFDHLFQTLGMADDDARLAFEQLIAELGWGELQRAIDRSGTADARRLKAISDAERMFKACLKRAFPDAASAQAISPGATS</sequence>
<gene>
    <name evidence="1" type="ORF">E6K81_12450</name>
</gene>
<comment type="caution">
    <text evidence="1">The sequence shown here is derived from an EMBL/GenBank/DDBJ whole genome shotgun (WGS) entry which is preliminary data.</text>
</comment>
<evidence type="ECO:0000313" key="2">
    <source>
        <dbReference type="Proteomes" id="UP000319771"/>
    </source>
</evidence>